<evidence type="ECO:0000256" key="5">
    <source>
        <dbReference type="ARBA" id="ARBA00022822"/>
    </source>
</evidence>
<evidence type="ECO:0000313" key="9">
    <source>
        <dbReference type="EMBL" id="HBQ49752.1"/>
    </source>
</evidence>
<dbReference type="InterPro" id="IPR011060">
    <property type="entry name" value="RibuloseP-bd_barrel"/>
</dbReference>
<evidence type="ECO:0000256" key="2">
    <source>
        <dbReference type="ARBA" id="ARBA00011270"/>
    </source>
</evidence>
<dbReference type="InterPro" id="IPR013785">
    <property type="entry name" value="Aldolase_TIM"/>
</dbReference>
<name>A0A356W9X8_9PROT</name>
<dbReference type="SUPFAM" id="SSF51366">
    <property type="entry name" value="Ribulose-phoshate binding barrel"/>
    <property type="match status" value="1"/>
</dbReference>
<keyword evidence="7 9" id="KW-0456">Lyase</keyword>
<comment type="caution">
    <text evidence="9">The sequence shown here is derived from an EMBL/GenBank/DDBJ whole genome shotgun (WGS) entry which is preliminary data.</text>
</comment>
<proteinExistence type="predicted"/>
<dbReference type="PANTHER" id="PTHR43406">
    <property type="entry name" value="TRYPTOPHAN SYNTHASE, ALPHA CHAIN"/>
    <property type="match status" value="1"/>
</dbReference>
<sequence>MPTSRITDTFAKASGESRAVLVSYLMAGDPDLETSFAAMCALRDNGADIIELGAPFTDPMADGASIQKAGLRALAHKTTLADTLAL</sequence>
<dbReference type="Gene3D" id="3.20.20.70">
    <property type="entry name" value="Aldolase class I"/>
    <property type="match status" value="1"/>
</dbReference>
<comment type="catalytic activity">
    <reaction evidence="8">
        <text>(1S,2R)-1-C-(indol-3-yl)glycerol 3-phosphate + L-serine = D-glyceraldehyde 3-phosphate + L-tryptophan + H2O</text>
        <dbReference type="Rhea" id="RHEA:10532"/>
        <dbReference type="ChEBI" id="CHEBI:15377"/>
        <dbReference type="ChEBI" id="CHEBI:33384"/>
        <dbReference type="ChEBI" id="CHEBI:57912"/>
        <dbReference type="ChEBI" id="CHEBI:58866"/>
        <dbReference type="ChEBI" id="CHEBI:59776"/>
        <dbReference type="EC" id="4.2.1.20"/>
    </reaction>
</comment>
<evidence type="ECO:0000256" key="4">
    <source>
        <dbReference type="ARBA" id="ARBA00022605"/>
    </source>
</evidence>
<dbReference type="GO" id="GO:0005829">
    <property type="term" value="C:cytosol"/>
    <property type="evidence" value="ECO:0007669"/>
    <property type="project" value="TreeGrafter"/>
</dbReference>
<dbReference type="InterPro" id="IPR002028">
    <property type="entry name" value="Trp_synthase_suA"/>
</dbReference>
<dbReference type="UniPathway" id="UPA00035">
    <property type="reaction ID" value="UER00044"/>
</dbReference>
<dbReference type="PANTHER" id="PTHR43406:SF1">
    <property type="entry name" value="TRYPTOPHAN SYNTHASE ALPHA CHAIN, CHLOROPLASTIC"/>
    <property type="match status" value="1"/>
</dbReference>
<comment type="subunit">
    <text evidence="2">Tetramer of two alpha and two beta chains.</text>
</comment>
<evidence type="ECO:0000256" key="1">
    <source>
        <dbReference type="ARBA" id="ARBA00004733"/>
    </source>
</evidence>
<organism evidence="9 10">
    <name type="scientific">Hyphomonas atlantica</name>
    <dbReference type="NCBI Taxonomy" id="1280948"/>
    <lineage>
        <taxon>Bacteria</taxon>
        <taxon>Pseudomonadati</taxon>
        <taxon>Pseudomonadota</taxon>
        <taxon>Alphaproteobacteria</taxon>
        <taxon>Hyphomonadales</taxon>
        <taxon>Hyphomonadaceae</taxon>
        <taxon>Hyphomonas</taxon>
    </lineage>
</organism>
<evidence type="ECO:0000256" key="7">
    <source>
        <dbReference type="ARBA" id="ARBA00023239"/>
    </source>
</evidence>
<dbReference type="GO" id="GO:0004834">
    <property type="term" value="F:tryptophan synthase activity"/>
    <property type="evidence" value="ECO:0007669"/>
    <property type="project" value="UniProtKB-EC"/>
</dbReference>
<keyword evidence="5" id="KW-0822">Tryptophan biosynthesis</keyword>
<accession>A0A356W9X8</accession>
<dbReference type="Pfam" id="PF00290">
    <property type="entry name" value="Trp_syntA"/>
    <property type="match status" value="1"/>
</dbReference>
<evidence type="ECO:0000313" key="10">
    <source>
        <dbReference type="Proteomes" id="UP000263957"/>
    </source>
</evidence>
<dbReference type="EC" id="4.2.1.20" evidence="3"/>
<evidence type="ECO:0000256" key="6">
    <source>
        <dbReference type="ARBA" id="ARBA00023141"/>
    </source>
</evidence>
<comment type="pathway">
    <text evidence="1">Amino-acid biosynthesis; L-tryptophan biosynthesis; L-tryptophan from chorismate: step 5/5.</text>
</comment>
<dbReference type="EMBL" id="DOGS01000256">
    <property type="protein sequence ID" value="HBQ49752.1"/>
    <property type="molecule type" value="Genomic_DNA"/>
</dbReference>
<reference evidence="9 10" key="1">
    <citation type="journal article" date="2018" name="Nat. Biotechnol.">
        <title>A standardized bacterial taxonomy based on genome phylogeny substantially revises the tree of life.</title>
        <authorList>
            <person name="Parks D.H."/>
            <person name="Chuvochina M."/>
            <person name="Waite D.W."/>
            <person name="Rinke C."/>
            <person name="Skarshewski A."/>
            <person name="Chaumeil P.A."/>
            <person name="Hugenholtz P."/>
        </authorList>
    </citation>
    <scope>NUCLEOTIDE SEQUENCE [LARGE SCALE GENOMIC DNA]</scope>
    <source>
        <strain evidence="9">UBA10378</strain>
    </source>
</reference>
<feature type="non-terminal residue" evidence="9">
    <location>
        <position position="86"/>
    </location>
</feature>
<dbReference type="Proteomes" id="UP000263957">
    <property type="component" value="Unassembled WGS sequence"/>
</dbReference>
<evidence type="ECO:0000256" key="3">
    <source>
        <dbReference type="ARBA" id="ARBA00012043"/>
    </source>
</evidence>
<dbReference type="PROSITE" id="PS00167">
    <property type="entry name" value="TRP_SYNTHASE_ALPHA"/>
    <property type="match status" value="1"/>
</dbReference>
<dbReference type="InterPro" id="IPR018204">
    <property type="entry name" value="Trp_synthase_alpha_AS"/>
</dbReference>
<dbReference type="AlphaFoldDB" id="A0A356W9X8"/>
<keyword evidence="6" id="KW-0057">Aromatic amino acid biosynthesis</keyword>
<keyword evidence="4" id="KW-0028">Amino-acid biosynthesis</keyword>
<evidence type="ECO:0000256" key="8">
    <source>
        <dbReference type="ARBA" id="ARBA00049047"/>
    </source>
</evidence>
<gene>
    <name evidence="9" type="primary">trpA</name>
    <name evidence="9" type="ORF">DD728_12900</name>
</gene>
<protein>
    <recommendedName>
        <fullName evidence="3">tryptophan synthase</fullName>
        <ecNumber evidence="3">4.2.1.20</ecNumber>
    </recommendedName>
</protein>